<dbReference type="Proteomes" id="UP000092600">
    <property type="component" value="Unassembled WGS sequence"/>
</dbReference>
<dbReference type="EMBL" id="LSRQ01003927">
    <property type="protein sequence ID" value="OAY70412.1"/>
    <property type="molecule type" value="Genomic_DNA"/>
</dbReference>
<gene>
    <name evidence="1" type="ORF">ACMD2_24813</name>
</gene>
<comment type="caution">
    <text evidence="1">The sequence shown here is derived from an EMBL/GenBank/DDBJ whole genome shotgun (WGS) entry which is preliminary data.</text>
</comment>
<proteinExistence type="predicted"/>
<reference evidence="1 2" key="1">
    <citation type="journal article" date="2016" name="DNA Res.">
        <title>The draft genome of MD-2 pineapple using hybrid error correction of long reads.</title>
        <authorList>
            <person name="Redwan R.M."/>
            <person name="Saidin A."/>
            <person name="Kumar S.V."/>
        </authorList>
    </citation>
    <scope>NUCLEOTIDE SEQUENCE [LARGE SCALE GENOMIC DNA]</scope>
    <source>
        <strain evidence="2">cv. MD2</strain>
        <tissue evidence="1">Leaf</tissue>
    </source>
</reference>
<accession>A0A199V015</accession>
<protein>
    <submittedName>
        <fullName evidence="1">Uncharacterized protein</fullName>
    </submittedName>
</protein>
<feature type="non-terminal residue" evidence="1">
    <location>
        <position position="1"/>
    </location>
</feature>
<evidence type="ECO:0000313" key="1">
    <source>
        <dbReference type="EMBL" id="OAY70412.1"/>
    </source>
</evidence>
<organism evidence="1 2">
    <name type="scientific">Ananas comosus</name>
    <name type="common">Pineapple</name>
    <name type="synonym">Ananas ananas</name>
    <dbReference type="NCBI Taxonomy" id="4615"/>
    <lineage>
        <taxon>Eukaryota</taxon>
        <taxon>Viridiplantae</taxon>
        <taxon>Streptophyta</taxon>
        <taxon>Embryophyta</taxon>
        <taxon>Tracheophyta</taxon>
        <taxon>Spermatophyta</taxon>
        <taxon>Magnoliopsida</taxon>
        <taxon>Liliopsida</taxon>
        <taxon>Poales</taxon>
        <taxon>Bromeliaceae</taxon>
        <taxon>Bromelioideae</taxon>
        <taxon>Ananas</taxon>
    </lineage>
</organism>
<sequence>KISFEERGVEIAYIDGGLGPGMERGLESRDSAVATIPTTTGANGLGFSSISRAASVSQLSSDIQRSEKLTRRQCEQLRPVMPSTPRTSCDMVNVGITFSASSYKREMSH</sequence>
<name>A0A199V015_ANACO</name>
<evidence type="ECO:0000313" key="2">
    <source>
        <dbReference type="Proteomes" id="UP000092600"/>
    </source>
</evidence>
<dbReference type="AlphaFoldDB" id="A0A199V015"/>